<dbReference type="InterPro" id="IPR006626">
    <property type="entry name" value="PbH1"/>
</dbReference>
<dbReference type="InterPro" id="IPR011050">
    <property type="entry name" value="Pectin_lyase_fold/virulence"/>
</dbReference>
<feature type="non-terminal residue" evidence="2">
    <location>
        <position position="546"/>
    </location>
</feature>
<feature type="non-terminal residue" evidence="2">
    <location>
        <position position="1"/>
    </location>
</feature>
<dbReference type="SUPFAM" id="SSF51126">
    <property type="entry name" value="Pectin lyase-like"/>
    <property type="match status" value="3"/>
</dbReference>
<dbReference type="InterPro" id="IPR012334">
    <property type="entry name" value="Pectin_lyas_fold"/>
</dbReference>
<accession>A0A382BUA7</accession>
<proteinExistence type="predicted"/>
<name>A0A382BUA7_9ZZZZ</name>
<dbReference type="SMART" id="SM00710">
    <property type="entry name" value="PbH1"/>
    <property type="match status" value="11"/>
</dbReference>
<evidence type="ECO:0000313" key="2">
    <source>
        <dbReference type="EMBL" id="SVB17375.1"/>
    </source>
</evidence>
<dbReference type="InterPro" id="IPR039448">
    <property type="entry name" value="Beta_helix"/>
</dbReference>
<evidence type="ECO:0000259" key="1">
    <source>
        <dbReference type="Pfam" id="PF13229"/>
    </source>
</evidence>
<feature type="domain" description="Right handed beta helix" evidence="1">
    <location>
        <begin position="400"/>
        <end position="545"/>
    </location>
</feature>
<protein>
    <recommendedName>
        <fullName evidence="1">Right handed beta helix domain-containing protein</fullName>
    </recommendedName>
</protein>
<dbReference type="EMBL" id="UINC01031396">
    <property type="protein sequence ID" value="SVB17375.1"/>
    <property type="molecule type" value="Genomic_DNA"/>
</dbReference>
<dbReference type="AlphaFoldDB" id="A0A382BUA7"/>
<feature type="domain" description="Right handed beta helix" evidence="1">
    <location>
        <begin position="224"/>
        <end position="391"/>
    </location>
</feature>
<organism evidence="2">
    <name type="scientific">marine metagenome</name>
    <dbReference type="NCBI Taxonomy" id="408172"/>
    <lineage>
        <taxon>unclassified sequences</taxon>
        <taxon>metagenomes</taxon>
        <taxon>ecological metagenomes</taxon>
    </lineage>
</organism>
<sequence length="546" mass="61262">VSVKDIILVPGKTLQLDDVNLISQGEINLEGDSVWTNSTVYHEQVEVTDNISIYKKLEIINTNLTIKASKEYTDTNANKIYLHEGSLLIIRDYDRDPTTTNDISIVKTDNSHIDNLTLKVNYTVDIGSLVKRIGEDYGPNSIVNTNIQIENSHLEYINAIRLYGDNSKIHNTTFEKCNVLNIVSNNFTFLSNTFRNSTIEDWLGYIGGNDTTIANNILKDVPAGFVSWDSERILLDNNTCDGLIGSCFRLIGVNNSIISNDIFQNITDWSTLFMTNSDNNTITDNFFYNSTPNGDVFFLSGDNNLIDNNYFHGCGSNGEWWQECLQISQDDNREAYGNRVTNNKFLNVSGSGLALTSNVNNTFVGNNLFEGRGDTRTSDFGILIVMYNGNNNDPYLFAPSDTTIVNNTISNFSYGIGGDYWNYGNWGHNNLFESNYIENTNAGIFIWSLYDDTIIKDNTIHSTHYNNDTAVGWAGIYIKSESSYWARNTTVSNNTIHSERGPGILSDNNQNITITKNIVTVVVPKQWLGNGIMVRESIEVNVTHNK</sequence>
<reference evidence="2" key="1">
    <citation type="submission" date="2018-05" db="EMBL/GenBank/DDBJ databases">
        <authorList>
            <person name="Lanie J.A."/>
            <person name="Ng W.-L."/>
            <person name="Kazmierczak K.M."/>
            <person name="Andrzejewski T.M."/>
            <person name="Davidsen T.M."/>
            <person name="Wayne K.J."/>
            <person name="Tettelin H."/>
            <person name="Glass J.I."/>
            <person name="Rusch D."/>
            <person name="Podicherti R."/>
            <person name="Tsui H.-C.T."/>
            <person name="Winkler M.E."/>
        </authorList>
    </citation>
    <scope>NUCLEOTIDE SEQUENCE</scope>
</reference>
<dbReference type="Pfam" id="PF13229">
    <property type="entry name" value="Beta_helix"/>
    <property type="match status" value="2"/>
</dbReference>
<gene>
    <name evidence="2" type="ORF">METZ01_LOCUS170229</name>
</gene>
<dbReference type="Gene3D" id="2.160.20.10">
    <property type="entry name" value="Single-stranded right-handed beta-helix, Pectin lyase-like"/>
    <property type="match status" value="2"/>
</dbReference>